<keyword evidence="2" id="KW-1185">Reference proteome</keyword>
<evidence type="ECO:0008006" key="3">
    <source>
        <dbReference type="Google" id="ProtNLM"/>
    </source>
</evidence>
<dbReference type="Proteomes" id="UP000288216">
    <property type="component" value="Unassembled WGS sequence"/>
</dbReference>
<gene>
    <name evidence="1" type="ORF">scyTo_0005902</name>
</gene>
<dbReference type="InterPro" id="IPR036028">
    <property type="entry name" value="SH3-like_dom_sf"/>
</dbReference>
<evidence type="ECO:0000313" key="2">
    <source>
        <dbReference type="Proteomes" id="UP000288216"/>
    </source>
</evidence>
<reference evidence="1 2" key="1">
    <citation type="journal article" date="2018" name="Nat. Ecol. Evol.">
        <title>Shark genomes provide insights into elasmobranch evolution and the origin of vertebrates.</title>
        <authorList>
            <person name="Hara Y"/>
            <person name="Yamaguchi K"/>
            <person name="Onimaru K"/>
            <person name="Kadota M"/>
            <person name="Koyanagi M"/>
            <person name="Keeley SD"/>
            <person name="Tatsumi K"/>
            <person name="Tanaka K"/>
            <person name="Motone F"/>
            <person name="Kageyama Y"/>
            <person name="Nozu R"/>
            <person name="Adachi N"/>
            <person name="Nishimura O"/>
            <person name="Nakagawa R"/>
            <person name="Tanegashima C"/>
            <person name="Kiyatake I"/>
            <person name="Matsumoto R"/>
            <person name="Murakumo K"/>
            <person name="Nishida K"/>
            <person name="Terakita A"/>
            <person name="Kuratani S"/>
            <person name="Sato K"/>
            <person name="Hyodo S Kuraku.S."/>
        </authorList>
    </citation>
    <scope>NUCLEOTIDE SEQUENCE [LARGE SCALE GENOMIC DNA]</scope>
</reference>
<name>A0A401PDV9_SCYTO</name>
<accession>A0A401PDV9</accession>
<comment type="caution">
    <text evidence="1">The sequence shown here is derived from an EMBL/GenBank/DDBJ whole genome shotgun (WGS) entry which is preliminary data.</text>
</comment>
<dbReference type="Gene3D" id="2.30.30.40">
    <property type="entry name" value="SH3 Domains"/>
    <property type="match status" value="1"/>
</dbReference>
<proteinExistence type="predicted"/>
<organism evidence="1 2">
    <name type="scientific">Scyliorhinus torazame</name>
    <name type="common">Cloudy catshark</name>
    <name type="synonym">Catulus torazame</name>
    <dbReference type="NCBI Taxonomy" id="75743"/>
    <lineage>
        <taxon>Eukaryota</taxon>
        <taxon>Metazoa</taxon>
        <taxon>Chordata</taxon>
        <taxon>Craniata</taxon>
        <taxon>Vertebrata</taxon>
        <taxon>Chondrichthyes</taxon>
        <taxon>Elasmobranchii</taxon>
        <taxon>Galeomorphii</taxon>
        <taxon>Galeoidea</taxon>
        <taxon>Carcharhiniformes</taxon>
        <taxon>Scyliorhinidae</taxon>
        <taxon>Scyliorhinus</taxon>
    </lineage>
</organism>
<dbReference type="EMBL" id="BFAA01001912">
    <property type="protein sequence ID" value="GCB71314.1"/>
    <property type="molecule type" value="Genomic_DNA"/>
</dbReference>
<sequence length="234" mass="25285">MLRPTFTQQHPQPSDILSSVARPSDISAQAPVGGGSEVRNFDSEGLLVAAYYSVSDTHLHGPLLPVVAIDQHDAEDTQIHIVALAAPVLAVCKLAATYPNITAVEEGWWEGVLNGKSGMFPSNFIKELPNEQEETAITQEDTTSKTCVKDQESPEQDAPNGIGVKLASDGSNSATAVEIQPKKIKGFGFGDIFKDKPIKLRPRSMEIELENSTINKVLFGAGLCILAYRKIDKQ</sequence>
<dbReference type="STRING" id="75743.A0A401PDV9"/>
<dbReference type="OrthoDB" id="5340910at2759"/>
<dbReference type="AlphaFoldDB" id="A0A401PDV9"/>
<dbReference type="SUPFAM" id="SSF50044">
    <property type="entry name" value="SH3-domain"/>
    <property type="match status" value="1"/>
</dbReference>
<evidence type="ECO:0000313" key="1">
    <source>
        <dbReference type="EMBL" id="GCB71314.1"/>
    </source>
</evidence>
<protein>
    <recommendedName>
        <fullName evidence="3">SH3 domain-containing protein</fullName>
    </recommendedName>
</protein>